<dbReference type="Pfam" id="PF00324">
    <property type="entry name" value="AA_permease"/>
    <property type="match status" value="1"/>
</dbReference>
<dbReference type="PANTHER" id="PTHR43495:SF5">
    <property type="entry name" value="GAMMA-AMINOBUTYRIC ACID PERMEASE"/>
    <property type="match status" value="1"/>
</dbReference>
<organism evidence="10 11">
    <name type="scientific">Corynebacterium mastitidis</name>
    <dbReference type="NCBI Taxonomy" id="161890"/>
    <lineage>
        <taxon>Bacteria</taxon>
        <taxon>Bacillati</taxon>
        <taxon>Actinomycetota</taxon>
        <taxon>Actinomycetes</taxon>
        <taxon>Mycobacteriales</taxon>
        <taxon>Corynebacteriaceae</taxon>
        <taxon>Corynebacterium</taxon>
    </lineage>
</organism>
<feature type="transmembrane region" description="Helical" evidence="8">
    <location>
        <begin position="339"/>
        <end position="360"/>
    </location>
</feature>
<dbReference type="GO" id="GO:0016020">
    <property type="term" value="C:membrane"/>
    <property type="evidence" value="ECO:0007669"/>
    <property type="project" value="UniProtKB-SubCell"/>
</dbReference>
<feature type="transmembrane region" description="Helical" evidence="8">
    <location>
        <begin position="411"/>
        <end position="432"/>
    </location>
</feature>
<comment type="caution">
    <text evidence="10">The sequence shown here is derived from an EMBL/GenBank/DDBJ whole genome shotgun (WGS) entry which is preliminary data.</text>
</comment>
<feature type="domain" description="Amino acid permease/ SLC12A" evidence="9">
    <location>
        <begin position="20"/>
        <end position="437"/>
    </location>
</feature>
<gene>
    <name evidence="10" type="ORF">CXB45_08370</name>
</gene>
<evidence type="ECO:0000313" key="10">
    <source>
        <dbReference type="EMBL" id="PKF68213.1"/>
    </source>
</evidence>
<keyword evidence="5" id="KW-0029">Amino-acid transport</keyword>
<evidence type="ECO:0000256" key="8">
    <source>
        <dbReference type="SAM" id="Phobius"/>
    </source>
</evidence>
<dbReference type="PANTHER" id="PTHR43495">
    <property type="entry name" value="GABA PERMEASE"/>
    <property type="match status" value="1"/>
</dbReference>
<keyword evidence="7 8" id="KW-0472">Membrane</keyword>
<comment type="subcellular location">
    <subcellularLocation>
        <location evidence="1">Membrane</location>
        <topology evidence="1">Multi-pass membrane protein</topology>
    </subcellularLocation>
</comment>
<evidence type="ECO:0000256" key="3">
    <source>
        <dbReference type="ARBA" id="ARBA00022448"/>
    </source>
</evidence>
<dbReference type="PIRSF" id="PIRSF006060">
    <property type="entry name" value="AA_transporter"/>
    <property type="match status" value="1"/>
</dbReference>
<evidence type="ECO:0000256" key="4">
    <source>
        <dbReference type="ARBA" id="ARBA00022692"/>
    </source>
</evidence>
<dbReference type="GO" id="GO:0055085">
    <property type="term" value="P:transmembrane transport"/>
    <property type="evidence" value="ECO:0007669"/>
    <property type="project" value="InterPro"/>
</dbReference>
<feature type="transmembrane region" description="Helical" evidence="8">
    <location>
        <begin position="21"/>
        <end position="40"/>
    </location>
</feature>
<sequence>MTAQEAQEHHGVHRALRTRHLMMIALGGVIGSGLFISSGYTVAQAGPLGAVVAYLIGAAVAWMVMTCLGELAVVFPDSGGFYTYATKAIGPAVGFATAWLYWLCWVTALASEFTASAMIAQRWLPGVDTWVWCALFAALLLALNAYSVRWFGEAEAWFSGIKVAAILVFILLGGALILGWRAPAQQAPLLGNFLTPEGYFPTGIGGVIVTTLAVLYAFSGTELIAITAGEAADPGRTIPRALRATLLRLVVFFVGAIVVVAALLPYPPGGEESVEGSPFVLVLERAGVPYAADLMALVVIVALLSAGNSGLYACSRLLYSLARAGQLHRAFGRTTRRGVPLLAVVVSLAGGLFSLLSSVFSPGGVYLALVSVAGFAVVAVWIVIVVAHLRHRRAYLAAGGSLRDLPYRAPGYPWVPRIALLACVASLVAVVFDPQQVSAVLFGVPFVALCLIAYRLLPNAAPPAQSPPAPPGSSPR</sequence>
<dbReference type="RefSeq" id="WP_101174025.1">
    <property type="nucleotide sequence ID" value="NZ_JAKRKB010000003.1"/>
</dbReference>
<feature type="transmembrane region" description="Helical" evidence="8">
    <location>
        <begin position="294"/>
        <end position="319"/>
    </location>
</feature>
<dbReference type="GO" id="GO:0006865">
    <property type="term" value="P:amino acid transport"/>
    <property type="evidence" value="ECO:0007669"/>
    <property type="project" value="UniProtKB-KW"/>
</dbReference>
<name>A0A2N0X675_9CORY</name>
<evidence type="ECO:0000256" key="2">
    <source>
        <dbReference type="ARBA" id="ARBA00008583"/>
    </source>
</evidence>
<proteinExistence type="inferred from homology"/>
<dbReference type="Gene3D" id="1.20.1740.10">
    <property type="entry name" value="Amino acid/polyamine transporter I"/>
    <property type="match status" value="1"/>
</dbReference>
<accession>A0A2N0X675</accession>
<comment type="similarity">
    <text evidence="2">Belongs to the amino acid-polyamine-organocation (APC) superfamily. Amino acid transporter (AAT) (TC 2.A.3.1) family.</text>
</comment>
<dbReference type="EMBL" id="PJAF01000024">
    <property type="protein sequence ID" value="PKF68213.1"/>
    <property type="molecule type" value="Genomic_DNA"/>
</dbReference>
<dbReference type="OrthoDB" id="5297508at2"/>
<dbReference type="InterPro" id="IPR004840">
    <property type="entry name" value="Amino_acid_permease_CS"/>
</dbReference>
<evidence type="ECO:0000256" key="6">
    <source>
        <dbReference type="ARBA" id="ARBA00022989"/>
    </source>
</evidence>
<keyword evidence="3" id="KW-0813">Transport</keyword>
<reference evidence="10 11" key="1">
    <citation type="submission" date="2017-12" db="EMBL/GenBank/DDBJ databases">
        <title>Corynebacterium mastitidis 16-1433 Genome.</title>
        <authorList>
            <person name="Gulvik C.A."/>
        </authorList>
    </citation>
    <scope>NUCLEOTIDE SEQUENCE [LARGE SCALE GENOMIC DNA]</scope>
    <source>
        <strain evidence="10 11">16-1433</strain>
    </source>
</reference>
<evidence type="ECO:0000259" key="9">
    <source>
        <dbReference type="Pfam" id="PF00324"/>
    </source>
</evidence>
<keyword evidence="4 8" id="KW-0812">Transmembrane</keyword>
<evidence type="ECO:0000256" key="7">
    <source>
        <dbReference type="ARBA" id="ARBA00023136"/>
    </source>
</evidence>
<evidence type="ECO:0000256" key="5">
    <source>
        <dbReference type="ARBA" id="ARBA00022970"/>
    </source>
</evidence>
<feature type="transmembrane region" description="Helical" evidence="8">
    <location>
        <begin position="160"/>
        <end position="179"/>
    </location>
</feature>
<feature type="transmembrane region" description="Helical" evidence="8">
    <location>
        <begin position="88"/>
        <end position="109"/>
    </location>
</feature>
<evidence type="ECO:0000313" key="11">
    <source>
        <dbReference type="Proteomes" id="UP000233249"/>
    </source>
</evidence>
<evidence type="ECO:0000256" key="1">
    <source>
        <dbReference type="ARBA" id="ARBA00004141"/>
    </source>
</evidence>
<feature type="transmembrane region" description="Helical" evidence="8">
    <location>
        <begin position="199"/>
        <end position="218"/>
    </location>
</feature>
<dbReference type="FunFam" id="1.20.1740.10:FF:000001">
    <property type="entry name" value="Amino acid permease"/>
    <property type="match status" value="1"/>
</dbReference>
<keyword evidence="6 8" id="KW-1133">Transmembrane helix</keyword>
<feature type="transmembrane region" description="Helical" evidence="8">
    <location>
        <begin position="438"/>
        <end position="457"/>
    </location>
</feature>
<feature type="transmembrane region" description="Helical" evidence="8">
    <location>
        <begin position="129"/>
        <end position="148"/>
    </location>
</feature>
<dbReference type="PROSITE" id="PS00218">
    <property type="entry name" value="AMINO_ACID_PERMEASE_1"/>
    <property type="match status" value="1"/>
</dbReference>
<feature type="transmembrane region" description="Helical" evidence="8">
    <location>
        <begin position="246"/>
        <end position="266"/>
    </location>
</feature>
<dbReference type="Proteomes" id="UP000233249">
    <property type="component" value="Unassembled WGS sequence"/>
</dbReference>
<feature type="transmembrane region" description="Helical" evidence="8">
    <location>
        <begin position="52"/>
        <end position="76"/>
    </location>
</feature>
<dbReference type="AlphaFoldDB" id="A0A2N0X675"/>
<protein>
    <submittedName>
        <fullName evidence="10">Amino acid permease</fullName>
    </submittedName>
</protein>
<dbReference type="InterPro" id="IPR004841">
    <property type="entry name" value="AA-permease/SLC12A_dom"/>
</dbReference>
<feature type="transmembrane region" description="Helical" evidence="8">
    <location>
        <begin position="366"/>
        <end position="390"/>
    </location>
</feature>